<dbReference type="Proteomes" id="UP000193920">
    <property type="component" value="Unassembled WGS sequence"/>
</dbReference>
<dbReference type="AlphaFoldDB" id="A0A1Y2F3H0"/>
<sequence length="185" mass="20983">MDLSRDNQGRAVVAGHFYSPAFVPGSLGAFLDNYKIRESENKNVSKSENDIALAEHLADNFSLPEQMIFLPEAKANGSLLKKWRNIPIELVGKGLQPHAVYKRKVGERIMQELGKNASIFDKGVICYFAGDLFKIGDESLFSKYVMPMLNRKQPEAIEEYWRDLRKVLIKEDSYGEIQDAITRAI</sequence>
<evidence type="ECO:0000313" key="2">
    <source>
        <dbReference type="Proteomes" id="UP000193920"/>
    </source>
</evidence>
<proteinExistence type="predicted"/>
<dbReference type="EMBL" id="MCOG01000019">
    <property type="protein sequence ID" value="ORY77505.1"/>
    <property type="molecule type" value="Genomic_DNA"/>
</dbReference>
<comment type="caution">
    <text evidence="1">The sequence shown here is derived from an EMBL/GenBank/DDBJ whole genome shotgun (WGS) entry which is preliminary data.</text>
</comment>
<reference evidence="1 2" key="1">
    <citation type="submission" date="2016-08" db="EMBL/GenBank/DDBJ databases">
        <title>A Parts List for Fungal Cellulosomes Revealed by Comparative Genomics.</title>
        <authorList>
            <consortium name="DOE Joint Genome Institute"/>
            <person name="Haitjema C.H."/>
            <person name="Gilmore S.P."/>
            <person name="Henske J.K."/>
            <person name="Solomon K.V."/>
            <person name="De Groot R."/>
            <person name="Kuo A."/>
            <person name="Mondo S.J."/>
            <person name="Salamov A.A."/>
            <person name="Labutti K."/>
            <person name="Zhao Z."/>
            <person name="Chiniquy J."/>
            <person name="Barry K."/>
            <person name="Brewer H.M."/>
            <person name="Purvine S.O."/>
            <person name="Wright A.T."/>
            <person name="Boxma B."/>
            <person name="Van Alen T."/>
            <person name="Hackstein J.H."/>
            <person name="Baker S.E."/>
            <person name="Grigoriev I.V."/>
            <person name="O'Malley M.A."/>
        </authorList>
    </citation>
    <scope>NUCLEOTIDE SEQUENCE [LARGE SCALE GENOMIC DNA]</scope>
    <source>
        <strain evidence="1 2">G1</strain>
    </source>
</reference>
<evidence type="ECO:0000313" key="1">
    <source>
        <dbReference type="EMBL" id="ORY77505.1"/>
    </source>
</evidence>
<accession>A0A1Y2F3H0</accession>
<protein>
    <submittedName>
        <fullName evidence="1">Uncharacterized protein</fullName>
    </submittedName>
</protein>
<name>A0A1Y2F3H0_9FUNG</name>
<dbReference type="OrthoDB" id="10562033at2759"/>
<keyword evidence="2" id="KW-1185">Reference proteome</keyword>
<gene>
    <name evidence="1" type="ORF">LY90DRAFT_501388</name>
</gene>
<organism evidence="1 2">
    <name type="scientific">Neocallimastix californiae</name>
    <dbReference type="NCBI Taxonomy" id="1754190"/>
    <lineage>
        <taxon>Eukaryota</taxon>
        <taxon>Fungi</taxon>
        <taxon>Fungi incertae sedis</taxon>
        <taxon>Chytridiomycota</taxon>
        <taxon>Chytridiomycota incertae sedis</taxon>
        <taxon>Neocallimastigomycetes</taxon>
        <taxon>Neocallimastigales</taxon>
        <taxon>Neocallimastigaceae</taxon>
        <taxon>Neocallimastix</taxon>
    </lineage>
</organism>